<gene>
    <name evidence="1" type="primary">Trank1</name>
    <name evidence="1" type="ORF">SPIL2461_LOCUS10858</name>
</gene>
<proteinExistence type="predicted"/>
<evidence type="ECO:0000313" key="2">
    <source>
        <dbReference type="Proteomes" id="UP000649617"/>
    </source>
</evidence>
<dbReference type="Proteomes" id="UP000649617">
    <property type="component" value="Unassembled WGS sequence"/>
</dbReference>
<comment type="caution">
    <text evidence="1">The sequence shown here is derived from an EMBL/GenBank/DDBJ whole genome shotgun (WGS) entry which is preliminary data.</text>
</comment>
<dbReference type="EMBL" id="CAJNIZ010020802">
    <property type="protein sequence ID" value="CAE7445614.1"/>
    <property type="molecule type" value="Genomic_DNA"/>
</dbReference>
<reference evidence="1" key="1">
    <citation type="submission" date="2021-02" db="EMBL/GenBank/DDBJ databases">
        <authorList>
            <person name="Dougan E. K."/>
            <person name="Rhodes N."/>
            <person name="Thang M."/>
            <person name="Chan C."/>
        </authorList>
    </citation>
    <scope>NUCLEOTIDE SEQUENCE</scope>
</reference>
<feature type="non-terminal residue" evidence="1">
    <location>
        <position position="1"/>
    </location>
</feature>
<organism evidence="1 2">
    <name type="scientific">Symbiodinium pilosum</name>
    <name type="common">Dinoflagellate</name>
    <dbReference type="NCBI Taxonomy" id="2952"/>
    <lineage>
        <taxon>Eukaryota</taxon>
        <taxon>Sar</taxon>
        <taxon>Alveolata</taxon>
        <taxon>Dinophyceae</taxon>
        <taxon>Suessiales</taxon>
        <taxon>Symbiodiniaceae</taxon>
        <taxon>Symbiodinium</taxon>
    </lineage>
</organism>
<dbReference type="OrthoDB" id="434225at2759"/>
<keyword evidence="2" id="KW-1185">Reference proteome</keyword>
<accession>A0A812RLL2</accession>
<sequence length="228" mass="25708">MLFYEHLEIMDATKDRGMNLQLQSGWANRAWTQTLAATLGLLVDGLVLQQLQISDAAAGDHEGRECAETFLRLVLGTASKRAWSMAVYDLPGKTFAGFLDPNLHSAAGAVNRCQTDCEIVQKALRLQGDAACADSQGIKATLSELWVHKELLVQEFWEAGEQCAWDFEKLYPQVYRLFDNMISTKEVLEDCFGHLSHRNKVDNRNPLFMSVERLFFHAALSPRWLDDA</sequence>
<protein>
    <submittedName>
        <fullName evidence="1">Trank1 protein</fullName>
    </submittedName>
</protein>
<name>A0A812RLL2_SYMPI</name>
<dbReference type="AlphaFoldDB" id="A0A812RLL2"/>
<evidence type="ECO:0000313" key="1">
    <source>
        <dbReference type="EMBL" id="CAE7445614.1"/>
    </source>
</evidence>